<dbReference type="NCBIfam" id="TIGR00229">
    <property type="entry name" value="sensory_box"/>
    <property type="match status" value="1"/>
</dbReference>
<proteinExistence type="predicted"/>
<evidence type="ECO:0000313" key="9">
    <source>
        <dbReference type="Proteomes" id="UP001150238"/>
    </source>
</evidence>
<evidence type="ECO:0000256" key="5">
    <source>
        <dbReference type="SAM" id="MobiDB-lite"/>
    </source>
</evidence>
<dbReference type="InterPro" id="IPR035965">
    <property type="entry name" value="PAS-like_dom_sf"/>
</dbReference>
<feature type="region of interest" description="Disordered" evidence="5">
    <location>
        <begin position="226"/>
        <end position="256"/>
    </location>
</feature>
<dbReference type="GO" id="GO:0008270">
    <property type="term" value="F:zinc ion binding"/>
    <property type="evidence" value="ECO:0007669"/>
    <property type="project" value="UniProtKB-KW"/>
</dbReference>
<organism evidence="8 9">
    <name type="scientific">Lentinula lateritia</name>
    <dbReference type="NCBI Taxonomy" id="40482"/>
    <lineage>
        <taxon>Eukaryota</taxon>
        <taxon>Fungi</taxon>
        <taxon>Dikarya</taxon>
        <taxon>Basidiomycota</taxon>
        <taxon>Agaricomycotina</taxon>
        <taxon>Agaricomycetes</taxon>
        <taxon>Agaricomycetidae</taxon>
        <taxon>Agaricales</taxon>
        <taxon>Marasmiineae</taxon>
        <taxon>Omphalotaceae</taxon>
        <taxon>Lentinula</taxon>
    </lineage>
</organism>
<evidence type="ECO:0000256" key="2">
    <source>
        <dbReference type="ARBA" id="ARBA00022771"/>
    </source>
</evidence>
<evidence type="ECO:0000256" key="1">
    <source>
        <dbReference type="ARBA" id="ARBA00022723"/>
    </source>
</evidence>
<feature type="domain" description="GATA-type" evidence="7">
    <location>
        <begin position="259"/>
        <end position="292"/>
    </location>
</feature>
<dbReference type="AlphaFoldDB" id="A0A9W9AJ65"/>
<dbReference type="GO" id="GO:0006355">
    <property type="term" value="P:regulation of DNA-templated transcription"/>
    <property type="evidence" value="ECO:0007669"/>
    <property type="project" value="InterPro"/>
</dbReference>
<dbReference type="InterPro" id="IPR000014">
    <property type="entry name" value="PAS"/>
</dbReference>
<dbReference type="EMBL" id="JANVFS010000013">
    <property type="protein sequence ID" value="KAJ4482983.1"/>
    <property type="molecule type" value="Genomic_DNA"/>
</dbReference>
<feature type="compositionally biased region" description="Polar residues" evidence="5">
    <location>
        <begin position="226"/>
        <end position="238"/>
    </location>
</feature>
<dbReference type="CDD" id="cd00202">
    <property type="entry name" value="ZnF_GATA"/>
    <property type="match status" value="1"/>
</dbReference>
<feature type="compositionally biased region" description="Low complexity" evidence="5">
    <location>
        <begin position="1"/>
        <end position="15"/>
    </location>
</feature>
<name>A0A9W9AJ65_9AGAR</name>
<evidence type="ECO:0000313" key="8">
    <source>
        <dbReference type="EMBL" id="KAJ4482983.1"/>
    </source>
</evidence>
<keyword evidence="2 4" id="KW-0863">Zinc-finger</keyword>
<dbReference type="Gene3D" id="3.30.50.10">
    <property type="entry name" value="Erythroid Transcription Factor GATA-1, subunit A"/>
    <property type="match status" value="1"/>
</dbReference>
<dbReference type="SUPFAM" id="SSF57716">
    <property type="entry name" value="Glucocorticoid receptor-like (DNA-binding domain)"/>
    <property type="match status" value="1"/>
</dbReference>
<gene>
    <name evidence="8" type="ORF">C8J55DRAFT_453885</name>
</gene>
<dbReference type="GO" id="GO:0043565">
    <property type="term" value="F:sequence-specific DNA binding"/>
    <property type="evidence" value="ECO:0007669"/>
    <property type="project" value="InterPro"/>
</dbReference>
<dbReference type="Gene3D" id="3.30.450.20">
    <property type="entry name" value="PAS domain"/>
    <property type="match status" value="1"/>
</dbReference>
<dbReference type="PANTHER" id="PTHR45658:SF18">
    <property type="entry name" value="PROTEIN GAT2"/>
    <property type="match status" value="1"/>
</dbReference>
<reference evidence="8" key="1">
    <citation type="submission" date="2022-08" db="EMBL/GenBank/DDBJ databases">
        <authorList>
            <consortium name="DOE Joint Genome Institute"/>
            <person name="Min B."/>
            <person name="Riley R."/>
            <person name="Sierra-Patev S."/>
            <person name="Naranjo-Ortiz M."/>
            <person name="Looney B."/>
            <person name="Konkel Z."/>
            <person name="Slot J.C."/>
            <person name="Sakamoto Y."/>
            <person name="Steenwyk J.L."/>
            <person name="Rokas A."/>
            <person name="Carro J."/>
            <person name="Camarero S."/>
            <person name="Ferreira P."/>
            <person name="Molpeceres G."/>
            <person name="Ruiz-Duenas F.J."/>
            <person name="Serrano A."/>
            <person name="Henrissat B."/>
            <person name="Drula E."/>
            <person name="Hughes K.W."/>
            <person name="Mata J.L."/>
            <person name="Ishikawa N.K."/>
            <person name="Vargas-Isla R."/>
            <person name="Ushijima S."/>
            <person name="Smith C.A."/>
            <person name="Ahrendt S."/>
            <person name="Andreopoulos W."/>
            <person name="He G."/>
            <person name="Labutti K."/>
            <person name="Lipzen A."/>
            <person name="Ng V."/>
            <person name="Sandor L."/>
            <person name="Barry K."/>
            <person name="Martinez A.T."/>
            <person name="Xiao Y."/>
            <person name="Gibbons J.G."/>
            <person name="Terashima K."/>
            <person name="Hibbett D.S."/>
            <person name="Grigoriev I.V."/>
        </authorList>
    </citation>
    <scope>NUCLEOTIDE SEQUENCE</scope>
    <source>
        <strain evidence="8">Sp2 HRB7682 ss15</strain>
    </source>
</reference>
<dbReference type="InterPro" id="IPR013655">
    <property type="entry name" value="PAS_fold_3"/>
</dbReference>
<keyword evidence="1" id="KW-0479">Metal-binding</keyword>
<comment type="caution">
    <text evidence="8">The sequence shown here is derived from an EMBL/GenBank/DDBJ whole genome shotgun (WGS) entry which is preliminary data.</text>
</comment>
<dbReference type="Pfam" id="PF08447">
    <property type="entry name" value="PAS_3"/>
    <property type="match status" value="1"/>
</dbReference>
<accession>A0A9W9AJ65</accession>
<dbReference type="InterPro" id="IPR013088">
    <property type="entry name" value="Znf_NHR/GATA"/>
</dbReference>
<dbReference type="Proteomes" id="UP001150238">
    <property type="component" value="Unassembled WGS sequence"/>
</dbReference>
<dbReference type="SMART" id="SM00091">
    <property type="entry name" value="PAS"/>
    <property type="match status" value="1"/>
</dbReference>
<protein>
    <submittedName>
        <fullName evidence="8">White collar photoreceptors-like protein</fullName>
    </submittedName>
</protein>
<dbReference type="PROSITE" id="PS50112">
    <property type="entry name" value="PAS"/>
    <property type="match status" value="1"/>
</dbReference>
<dbReference type="SUPFAM" id="SSF55785">
    <property type="entry name" value="PYP-like sensor domain (PAS domain)"/>
    <property type="match status" value="1"/>
</dbReference>
<feature type="region of interest" description="Disordered" evidence="5">
    <location>
        <begin position="1"/>
        <end position="20"/>
    </location>
</feature>
<keyword evidence="3" id="KW-0862">Zinc</keyword>
<evidence type="ECO:0000256" key="3">
    <source>
        <dbReference type="ARBA" id="ARBA00022833"/>
    </source>
</evidence>
<dbReference type="CDD" id="cd00130">
    <property type="entry name" value="PAS"/>
    <property type="match status" value="1"/>
</dbReference>
<evidence type="ECO:0000256" key="4">
    <source>
        <dbReference type="PROSITE-ProRule" id="PRU00094"/>
    </source>
</evidence>
<sequence>MSSSLSSQRPSPGSGTTTPAFEFTKRKRWADLLISELADTCIFILSSTLKILYCNPAVHDLLGWKEGDIIDHEFTDLVHADDQPIFRASFDESLAGRKELLAYVRLKCGTPATSYPFMPMNEVLYEIKGYPRFVMENNPSSGCQCFFAMAKPYISRNITMLNTLMELQLENEHLQTKLKALRAQQHSAPSSLYSTSSALFTQPQRQQMDNTSPFYLGSDTVKSPIKSSFDNSKIQSNPGPGDEELEDGHKKKKLKKMHHTDQYVCVTCGRTDSPEWRKGPLGPKTLCNACGLRWAKQMRRTDDPTEALGGLVEAS</sequence>
<evidence type="ECO:0000259" key="7">
    <source>
        <dbReference type="PROSITE" id="PS50114"/>
    </source>
</evidence>
<feature type="domain" description="PAS" evidence="6">
    <location>
        <begin position="42"/>
        <end position="97"/>
    </location>
</feature>
<dbReference type="Pfam" id="PF00320">
    <property type="entry name" value="GATA"/>
    <property type="match status" value="1"/>
</dbReference>
<dbReference type="SMART" id="SM00401">
    <property type="entry name" value="ZnF_GATA"/>
    <property type="match status" value="1"/>
</dbReference>
<dbReference type="PROSITE" id="PS00344">
    <property type="entry name" value="GATA_ZN_FINGER_1"/>
    <property type="match status" value="1"/>
</dbReference>
<dbReference type="InterPro" id="IPR000679">
    <property type="entry name" value="Znf_GATA"/>
</dbReference>
<dbReference type="PANTHER" id="PTHR45658">
    <property type="entry name" value="GATA TRANSCRIPTION FACTOR"/>
    <property type="match status" value="1"/>
</dbReference>
<reference evidence="8" key="2">
    <citation type="journal article" date="2023" name="Proc. Natl. Acad. Sci. U.S.A.">
        <title>A global phylogenomic analysis of the shiitake genus Lentinula.</title>
        <authorList>
            <person name="Sierra-Patev S."/>
            <person name="Min B."/>
            <person name="Naranjo-Ortiz M."/>
            <person name="Looney B."/>
            <person name="Konkel Z."/>
            <person name="Slot J.C."/>
            <person name="Sakamoto Y."/>
            <person name="Steenwyk J.L."/>
            <person name="Rokas A."/>
            <person name="Carro J."/>
            <person name="Camarero S."/>
            <person name="Ferreira P."/>
            <person name="Molpeceres G."/>
            <person name="Ruiz-Duenas F.J."/>
            <person name="Serrano A."/>
            <person name="Henrissat B."/>
            <person name="Drula E."/>
            <person name="Hughes K.W."/>
            <person name="Mata J.L."/>
            <person name="Ishikawa N.K."/>
            <person name="Vargas-Isla R."/>
            <person name="Ushijima S."/>
            <person name="Smith C.A."/>
            <person name="Donoghue J."/>
            <person name="Ahrendt S."/>
            <person name="Andreopoulos W."/>
            <person name="He G."/>
            <person name="LaButti K."/>
            <person name="Lipzen A."/>
            <person name="Ng V."/>
            <person name="Riley R."/>
            <person name="Sandor L."/>
            <person name="Barry K."/>
            <person name="Martinez A.T."/>
            <person name="Xiao Y."/>
            <person name="Gibbons J.G."/>
            <person name="Terashima K."/>
            <person name="Grigoriev I.V."/>
            <person name="Hibbett D."/>
        </authorList>
    </citation>
    <scope>NUCLEOTIDE SEQUENCE</scope>
    <source>
        <strain evidence="8">Sp2 HRB7682 ss15</strain>
    </source>
</reference>
<dbReference type="InterPro" id="IPR051140">
    <property type="entry name" value="GATA_TF"/>
</dbReference>
<evidence type="ECO:0000259" key="6">
    <source>
        <dbReference type="PROSITE" id="PS50112"/>
    </source>
</evidence>
<dbReference type="PROSITE" id="PS50114">
    <property type="entry name" value="GATA_ZN_FINGER_2"/>
    <property type="match status" value="1"/>
</dbReference>